<comment type="similarity">
    <text evidence="1 5">Belongs to the peptidase C14A family.</text>
</comment>
<keyword evidence="9" id="KW-1185">Reference proteome</keyword>
<evidence type="ECO:0000259" key="7">
    <source>
        <dbReference type="PROSITE" id="PS50208"/>
    </source>
</evidence>
<feature type="domain" description="Caspase family p20" evidence="7">
    <location>
        <begin position="5"/>
        <end position="131"/>
    </location>
</feature>
<dbReference type="Gene3D" id="3.40.50.1460">
    <property type="match status" value="1"/>
</dbReference>
<dbReference type="PROSITE" id="PS01121">
    <property type="entry name" value="CASPASE_HIS"/>
    <property type="match status" value="1"/>
</dbReference>
<keyword evidence="2" id="KW-0645">Protease</keyword>
<feature type="domain" description="Caspase family p10" evidence="6">
    <location>
        <begin position="163"/>
        <end position="254"/>
    </location>
</feature>
<keyword evidence="4" id="KW-0378">Hydrolase</keyword>
<dbReference type="EMBL" id="CAWYQH010000046">
    <property type="protein sequence ID" value="CAK8677898.1"/>
    <property type="molecule type" value="Genomic_DNA"/>
</dbReference>
<dbReference type="InterPro" id="IPR029030">
    <property type="entry name" value="Caspase-like_dom_sf"/>
</dbReference>
<dbReference type="PRINTS" id="PR00376">
    <property type="entry name" value="IL1BCENZYME"/>
</dbReference>
<dbReference type="Pfam" id="PF00656">
    <property type="entry name" value="Peptidase_C14"/>
    <property type="match status" value="1"/>
</dbReference>
<evidence type="ECO:0000313" key="8">
    <source>
        <dbReference type="EMBL" id="CAK8677898.1"/>
    </source>
</evidence>
<evidence type="ECO:0000259" key="6">
    <source>
        <dbReference type="PROSITE" id="PS50207"/>
    </source>
</evidence>
<dbReference type="InterPro" id="IPR011600">
    <property type="entry name" value="Pept_C14_caspase"/>
</dbReference>
<gene>
    <name evidence="8" type="ORF">CVLEPA_LOCUS7884</name>
</gene>
<proteinExistence type="inferred from homology"/>
<dbReference type="InterPro" id="IPR016129">
    <property type="entry name" value="Caspase_his_AS"/>
</dbReference>
<dbReference type="InterPro" id="IPR001309">
    <property type="entry name" value="Pept_C14_p20"/>
</dbReference>
<organism evidence="8 9">
    <name type="scientific">Clavelina lepadiformis</name>
    <name type="common">Light-bulb sea squirt</name>
    <name type="synonym">Ascidia lepadiformis</name>
    <dbReference type="NCBI Taxonomy" id="159417"/>
    <lineage>
        <taxon>Eukaryota</taxon>
        <taxon>Metazoa</taxon>
        <taxon>Chordata</taxon>
        <taxon>Tunicata</taxon>
        <taxon>Ascidiacea</taxon>
        <taxon>Aplousobranchia</taxon>
        <taxon>Clavelinidae</taxon>
        <taxon>Clavelina</taxon>
    </lineage>
</organism>
<dbReference type="InterPro" id="IPR002138">
    <property type="entry name" value="Pept_C14_p10"/>
</dbReference>
<comment type="caution">
    <text evidence="8">The sequence shown here is derived from an EMBL/GenBank/DDBJ whole genome shotgun (WGS) entry which is preliminary data.</text>
</comment>
<dbReference type="PROSITE" id="PS50208">
    <property type="entry name" value="CASPASE_P20"/>
    <property type="match status" value="1"/>
</dbReference>
<evidence type="ECO:0000256" key="5">
    <source>
        <dbReference type="RuleBase" id="RU003971"/>
    </source>
</evidence>
<evidence type="ECO:0000256" key="3">
    <source>
        <dbReference type="ARBA" id="ARBA00022703"/>
    </source>
</evidence>
<dbReference type="CDD" id="cd00032">
    <property type="entry name" value="CASc"/>
    <property type="match status" value="1"/>
</dbReference>
<keyword evidence="3" id="KW-0053">Apoptosis</keyword>
<sequence length="264" mass="29481">MTSRPRGSALIVCVSRFKSELGISDRLGSDMDRKNLTSLLNQLEFSIVHVDNCTADEMQSAVKEFSKKDKLHDADCVVVILLSHGKGNFLYGSDGGKVRVDTLVQNFDNAHCPALRNKPKIFLIQGCRDDEIASNIAHVVTDGPPLSQDCCEAIDHSLSEANDRRRLPTCSDVVIGFSALPGRTATRNTVHGSWYIQALVRIISKHAKDKDFAEMLTLVNGFLRSKSLEQEVQSDWHETPEFRSSLCKKLYFYPGIFAKSSFRE</sequence>
<reference evidence="8 9" key="1">
    <citation type="submission" date="2024-02" db="EMBL/GenBank/DDBJ databases">
        <authorList>
            <person name="Daric V."/>
            <person name="Darras S."/>
        </authorList>
    </citation>
    <scope>NUCLEOTIDE SEQUENCE [LARGE SCALE GENOMIC DNA]</scope>
</reference>
<protein>
    <submittedName>
        <fullName evidence="8">Uncharacterized protein</fullName>
    </submittedName>
</protein>
<accession>A0ABP0FIK8</accession>
<dbReference type="Proteomes" id="UP001642483">
    <property type="component" value="Unassembled WGS sequence"/>
</dbReference>
<dbReference type="SMART" id="SM00115">
    <property type="entry name" value="CASc"/>
    <property type="match status" value="1"/>
</dbReference>
<dbReference type="PANTHER" id="PTHR47901:SF8">
    <property type="entry name" value="CASPASE-3"/>
    <property type="match status" value="1"/>
</dbReference>
<evidence type="ECO:0000313" key="9">
    <source>
        <dbReference type="Proteomes" id="UP001642483"/>
    </source>
</evidence>
<evidence type="ECO:0000256" key="4">
    <source>
        <dbReference type="ARBA" id="ARBA00022801"/>
    </source>
</evidence>
<dbReference type="SUPFAM" id="SSF52129">
    <property type="entry name" value="Caspase-like"/>
    <property type="match status" value="1"/>
</dbReference>
<dbReference type="PROSITE" id="PS50207">
    <property type="entry name" value="CASPASE_P10"/>
    <property type="match status" value="1"/>
</dbReference>
<evidence type="ECO:0000256" key="1">
    <source>
        <dbReference type="ARBA" id="ARBA00010134"/>
    </source>
</evidence>
<dbReference type="InterPro" id="IPR015917">
    <property type="entry name" value="Pept_C14A"/>
</dbReference>
<dbReference type="InterPro" id="IPR002398">
    <property type="entry name" value="Pept_C14"/>
</dbReference>
<dbReference type="PANTHER" id="PTHR47901">
    <property type="entry name" value="CASPASE RECRUITMENT DOMAIN-CONTAINING PROTEIN 18"/>
    <property type="match status" value="1"/>
</dbReference>
<name>A0ABP0FIK8_CLALP</name>
<evidence type="ECO:0000256" key="2">
    <source>
        <dbReference type="ARBA" id="ARBA00022670"/>
    </source>
</evidence>